<dbReference type="EMBL" id="AP014809">
    <property type="protein sequence ID" value="BAU91296.1"/>
    <property type="molecule type" value="Genomic_DNA"/>
</dbReference>
<name>A0A160PF89_9HYPH</name>
<accession>A0A160PF89</accession>
<evidence type="ECO:0000313" key="2">
    <source>
        <dbReference type="EMBL" id="BAU91296.1"/>
    </source>
</evidence>
<sequence>MTDAAGLMLDEFVKAADGVEAEFLGAHAKPAITAPRGRRRGVTRFPAGRLHVYGNGRPADRDDPGDPCQTPCHAAPC</sequence>
<proteinExistence type="predicted"/>
<evidence type="ECO:0000256" key="1">
    <source>
        <dbReference type="SAM" id="MobiDB-lite"/>
    </source>
</evidence>
<organism evidence="2 3">
    <name type="scientific">Methylorubrum populi</name>
    <dbReference type="NCBI Taxonomy" id="223967"/>
    <lineage>
        <taxon>Bacteria</taxon>
        <taxon>Pseudomonadati</taxon>
        <taxon>Pseudomonadota</taxon>
        <taxon>Alphaproteobacteria</taxon>
        <taxon>Hyphomicrobiales</taxon>
        <taxon>Methylobacteriaceae</taxon>
        <taxon>Methylorubrum</taxon>
    </lineage>
</organism>
<reference evidence="2 3" key="1">
    <citation type="journal article" date="2016" name="Genome Announc.">
        <title>Complete Genome Sequence of Methylobacterium populi P-1M, Isolated from Pink-Pigmented Household Biofilm.</title>
        <authorList>
            <person name="Morohoshi T."/>
            <person name="Ikeda T."/>
        </authorList>
    </citation>
    <scope>NUCLEOTIDE SEQUENCE [LARGE SCALE GENOMIC DNA]</scope>
    <source>
        <strain evidence="2 3">P-1M</strain>
    </source>
</reference>
<protein>
    <submittedName>
        <fullName evidence="2">Uncharacterized protein</fullName>
    </submittedName>
</protein>
<evidence type="ECO:0000313" key="3">
    <source>
        <dbReference type="Proteomes" id="UP000218288"/>
    </source>
</evidence>
<dbReference type="Proteomes" id="UP000218288">
    <property type="component" value="Chromosome"/>
</dbReference>
<feature type="region of interest" description="Disordered" evidence="1">
    <location>
        <begin position="49"/>
        <end position="77"/>
    </location>
</feature>
<gene>
    <name evidence="2" type="ORF">MPPM_2691</name>
</gene>
<dbReference type="AlphaFoldDB" id="A0A160PF89"/>